<sequence>MSEDRETVLRMALNAVLVAAQECCVDIDDLTELAIQSMYGEQFYNPEDVAEASTAIEVAADALPVIH</sequence>
<gene>
    <name evidence="1" type="ORF">BBI10_17365</name>
</gene>
<name>A0A1C2DRA3_9PSED</name>
<dbReference type="AlphaFoldDB" id="A0A1C2DRA3"/>
<accession>A0A1C2DRA3</accession>
<dbReference type="EMBL" id="MDEN01000065">
    <property type="protein sequence ID" value="OCX17289.1"/>
    <property type="molecule type" value="Genomic_DNA"/>
</dbReference>
<evidence type="ECO:0000313" key="1">
    <source>
        <dbReference type="EMBL" id="OCX17289.1"/>
    </source>
</evidence>
<dbReference type="OrthoDB" id="7033142at2"/>
<dbReference type="RefSeq" id="WP_065990475.1">
    <property type="nucleotide sequence ID" value="NZ_MDEN01000065.1"/>
</dbReference>
<comment type="caution">
    <text evidence="1">The sequence shown here is derived from an EMBL/GenBank/DDBJ whole genome shotgun (WGS) entry which is preliminary data.</text>
</comment>
<reference evidence="1 2" key="1">
    <citation type="submission" date="2016-08" db="EMBL/GenBank/DDBJ databases">
        <title>Whole genome sequence of Pseudomonas graminis strain UASWS1507, a potential biological control agent for agriculture.</title>
        <authorList>
            <person name="Crovadore J."/>
            <person name="Calmin G."/>
            <person name="Chablais R."/>
            <person name="Cochard B."/>
            <person name="Lefort F."/>
        </authorList>
    </citation>
    <scope>NUCLEOTIDE SEQUENCE [LARGE SCALE GENOMIC DNA]</scope>
    <source>
        <strain evidence="1 2">UASWS1507</strain>
    </source>
</reference>
<dbReference type="Proteomes" id="UP000095143">
    <property type="component" value="Unassembled WGS sequence"/>
</dbReference>
<proteinExistence type="predicted"/>
<evidence type="ECO:0000313" key="2">
    <source>
        <dbReference type="Proteomes" id="UP000095143"/>
    </source>
</evidence>
<protein>
    <submittedName>
        <fullName evidence="1">Uncharacterized protein</fullName>
    </submittedName>
</protein>
<organism evidence="1 2">
    <name type="scientific">Pseudomonas graminis</name>
    <dbReference type="NCBI Taxonomy" id="158627"/>
    <lineage>
        <taxon>Bacteria</taxon>
        <taxon>Pseudomonadati</taxon>
        <taxon>Pseudomonadota</taxon>
        <taxon>Gammaproteobacteria</taxon>
        <taxon>Pseudomonadales</taxon>
        <taxon>Pseudomonadaceae</taxon>
        <taxon>Pseudomonas</taxon>
    </lineage>
</organism>